<dbReference type="InterPro" id="IPR021005">
    <property type="entry name" value="Znf_CGNR"/>
</dbReference>
<comment type="caution">
    <text evidence="2">The sequence shown here is derived from an EMBL/GenBank/DDBJ whole genome shotgun (WGS) entry which is preliminary data.</text>
</comment>
<dbReference type="Pfam" id="PF11706">
    <property type="entry name" value="zf-CGNR"/>
    <property type="match status" value="1"/>
</dbReference>
<accession>A0A9W6SNL3</accession>
<dbReference type="AlphaFoldDB" id="A0A9W6SNL3"/>
<dbReference type="Gene3D" id="1.10.3300.10">
    <property type="entry name" value="Jann2411-like domain"/>
    <property type="match status" value="1"/>
</dbReference>
<evidence type="ECO:0000313" key="2">
    <source>
        <dbReference type="EMBL" id="GLZ79164.1"/>
    </source>
</evidence>
<dbReference type="Proteomes" id="UP001165079">
    <property type="component" value="Unassembled WGS sequence"/>
</dbReference>
<dbReference type="Pfam" id="PF07336">
    <property type="entry name" value="ABATE"/>
    <property type="match status" value="1"/>
</dbReference>
<name>A0A9W6SNL3_9ACTN</name>
<proteinExistence type="predicted"/>
<evidence type="ECO:0000313" key="3">
    <source>
        <dbReference type="Proteomes" id="UP001165079"/>
    </source>
</evidence>
<organism evidence="2 3">
    <name type="scientific">Actinorhabdospora filicis</name>
    <dbReference type="NCBI Taxonomy" id="1785913"/>
    <lineage>
        <taxon>Bacteria</taxon>
        <taxon>Bacillati</taxon>
        <taxon>Actinomycetota</taxon>
        <taxon>Actinomycetes</taxon>
        <taxon>Micromonosporales</taxon>
        <taxon>Micromonosporaceae</taxon>
        <taxon>Actinorhabdospora</taxon>
    </lineage>
</organism>
<dbReference type="InterPro" id="IPR023286">
    <property type="entry name" value="ABATE_dom_sf"/>
</dbReference>
<dbReference type="PANTHER" id="PTHR35525:SF3">
    <property type="entry name" value="BLL6575 PROTEIN"/>
    <property type="match status" value="1"/>
</dbReference>
<sequence length="183" mass="20356">MRYGGRVNTGFRPAHRLTDLANLLHEDPEANNERITAVLAVHGEHDTVNEEEAEDLRAAVNRLSTLLAETDENHAAEQLNAILAAHAAPPRLERHDGHPWHLHVEPRGASWSEWLLAASAHALARLLGERGRIAWGKCPGNRCPEGPYFVDDGPGLPRRFCSQACAARERQAALRRRRREAGE</sequence>
<protein>
    <recommendedName>
        <fullName evidence="1">Zinc finger CGNR domain-containing protein</fullName>
    </recommendedName>
</protein>
<reference evidence="2" key="1">
    <citation type="submission" date="2023-03" db="EMBL/GenBank/DDBJ databases">
        <title>Actinorhabdospora filicis NBRC 111898.</title>
        <authorList>
            <person name="Ichikawa N."/>
            <person name="Sato H."/>
            <person name="Tonouchi N."/>
        </authorList>
    </citation>
    <scope>NUCLEOTIDE SEQUENCE</scope>
    <source>
        <strain evidence="2">NBRC 111898</strain>
    </source>
</reference>
<gene>
    <name evidence="2" type="ORF">Afil01_39710</name>
</gene>
<dbReference type="InterPro" id="IPR010852">
    <property type="entry name" value="ABATE"/>
</dbReference>
<feature type="domain" description="Zinc finger CGNR" evidence="1">
    <location>
        <begin position="136"/>
        <end position="178"/>
    </location>
</feature>
<dbReference type="SUPFAM" id="SSF160904">
    <property type="entry name" value="Jann2411-like"/>
    <property type="match status" value="1"/>
</dbReference>
<keyword evidence="3" id="KW-1185">Reference proteome</keyword>
<dbReference type="EMBL" id="BSTX01000002">
    <property type="protein sequence ID" value="GLZ79164.1"/>
    <property type="molecule type" value="Genomic_DNA"/>
</dbReference>
<dbReference type="PANTHER" id="PTHR35525">
    <property type="entry name" value="BLL6575 PROTEIN"/>
    <property type="match status" value="1"/>
</dbReference>
<evidence type="ECO:0000259" key="1">
    <source>
        <dbReference type="Pfam" id="PF11706"/>
    </source>
</evidence>